<comment type="caution">
    <text evidence="4">The sequence shown here is derived from an EMBL/GenBank/DDBJ whole genome shotgun (WGS) entry which is preliminary data.</text>
</comment>
<keyword evidence="2" id="KW-0812">Transmembrane</keyword>
<feature type="region of interest" description="Disordered" evidence="1">
    <location>
        <begin position="397"/>
        <end position="420"/>
    </location>
</feature>
<dbReference type="InterPro" id="IPR000073">
    <property type="entry name" value="AB_hydrolase_1"/>
</dbReference>
<proteinExistence type="predicted"/>
<dbReference type="GO" id="GO:0016787">
    <property type="term" value="F:hydrolase activity"/>
    <property type="evidence" value="ECO:0007669"/>
    <property type="project" value="UniProtKB-KW"/>
</dbReference>
<dbReference type="PANTHER" id="PTHR43798:SF33">
    <property type="entry name" value="HYDROLASE, PUTATIVE (AFU_ORTHOLOGUE AFUA_2G14860)-RELATED"/>
    <property type="match status" value="1"/>
</dbReference>
<dbReference type="InterPro" id="IPR029058">
    <property type="entry name" value="AB_hydrolase_fold"/>
</dbReference>
<protein>
    <submittedName>
        <fullName evidence="4">Alpha/beta fold hydrolase</fullName>
    </submittedName>
</protein>
<keyword evidence="2" id="KW-1133">Transmembrane helix</keyword>
<keyword evidence="4" id="KW-0378">Hydrolase</keyword>
<keyword evidence="5" id="KW-1185">Reference proteome</keyword>
<evidence type="ECO:0000256" key="1">
    <source>
        <dbReference type="SAM" id="MobiDB-lite"/>
    </source>
</evidence>
<dbReference type="InterPro" id="IPR050266">
    <property type="entry name" value="AB_hydrolase_sf"/>
</dbReference>
<dbReference type="SUPFAM" id="SSF53474">
    <property type="entry name" value="alpha/beta-Hydrolases"/>
    <property type="match status" value="1"/>
</dbReference>
<dbReference type="Gene3D" id="3.40.50.1820">
    <property type="entry name" value="alpha/beta hydrolase"/>
    <property type="match status" value="1"/>
</dbReference>
<evidence type="ECO:0000259" key="3">
    <source>
        <dbReference type="Pfam" id="PF00561"/>
    </source>
</evidence>
<sequence length="420" mass="45353">MKRSDDMALLLVWFFGLLAVSLLGGGLWLVHAGLNGQGVGPLGPSAVFLIGLGLFSLALLGRFIVRRWLGCRTPPGTLAFAPLPLGTVQRLVRPDGAVLHVTAFGPEDAPVLLFTHGWELSGAEWFYAQQALAGPYRVVVWDLPGLGRSTGPRDQAYDLTRLAGHLQAVIEATGPQPVILAGHSIGGMVILTWCREAQASLLNRVAGLVLSHTTPTNPLRTTWGAQVLSPLERVLVKPMCRLTIALSPLVRVMNALAYLSGLTHLSNHLFQFAGRETREQLDFVSRSGLRANPVVSARGMLAMLRYDARDVLPTLPMPVLVVGGDVDKVTLPAASEYMRREIPQARAVRLAPAGHLGLLEQHGAWTQAVRDFARNCFDPGLKAAPAATSPRRSALVEAGHEGPHLWTEGQRWNTGVMKEP</sequence>
<dbReference type="PANTHER" id="PTHR43798">
    <property type="entry name" value="MONOACYLGLYCEROL LIPASE"/>
    <property type="match status" value="1"/>
</dbReference>
<gene>
    <name evidence="4" type="ORF">ACFO0D_01585</name>
</gene>
<feature type="domain" description="AB hydrolase-1" evidence="3">
    <location>
        <begin position="110"/>
        <end position="360"/>
    </location>
</feature>
<accession>A0ABV9I5D5</accession>
<evidence type="ECO:0000313" key="4">
    <source>
        <dbReference type="EMBL" id="MFC4637021.1"/>
    </source>
</evidence>
<feature type="transmembrane region" description="Helical" evidence="2">
    <location>
        <begin position="42"/>
        <end position="65"/>
    </location>
</feature>
<dbReference type="Pfam" id="PF00561">
    <property type="entry name" value="Abhydrolase_1"/>
    <property type="match status" value="1"/>
</dbReference>
<reference evidence="5" key="1">
    <citation type="journal article" date="2019" name="Int. J. Syst. Evol. Microbiol.">
        <title>The Global Catalogue of Microorganisms (GCM) 10K type strain sequencing project: providing services to taxonomists for standard genome sequencing and annotation.</title>
        <authorList>
            <consortium name="The Broad Institute Genomics Platform"/>
            <consortium name="The Broad Institute Genome Sequencing Center for Infectious Disease"/>
            <person name="Wu L."/>
            <person name="Ma J."/>
        </authorList>
    </citation>
    <scope>NUCLEOTIDE SEQUENCE [LARGE SCALE GENOMIC DNA]</scope>
    <source>
        <strain evidence="5">CCUG 55995</strain>
    </source>
</reference>
<evidence type="ECO:0000313" key="5">
    <source>
        <dbReference type="Proteomes" id="UP001595952"/>
    </source>
</evidence>
<dbReference type="EMBL" id="JBHSEI010000001">
    <property type="protein sequence ID" value="MFC4637021.1"/>
    <property type="molecule type" value="Genomic_DNA"/>
</dbReference>
<dbReference type="Proteomes" id="UP001595952">
    <property type="component" value="Unassembled WGS sequence"/>
</dbReference>
<keyword evidence="2" id="KW-0472">Membrane</keyword>
<name>A0ABV9I5D5_9DEIO</name>
<organism evidence="4 5">
    <name type="scientific">Deinococcus hohokamensis</name>
    <dbReference type="NCBI Taxonomy" id="309883"/>
    <lineage>
        <taxon>Bacteria</taxon>
        <taxon>Thermotogati</taxon>
        <taxon>Deinococcota</taxon>
        <taxon>Deinococci</taxon>
        <taxon>Deinococcales</taxon>
        <taxon>Deinococcaceae</taxon>
        <taxon>Deinococcus</taxon>
    </lineage>
</organism>
<evidence type="ECO:0000256" key="2">
    <source>
        <dbReference type="SAM" id="Phobius"/>
    </source>
</evidence>
<dbReference type="RefSeq" id="WP_380060058.1">
    <property type="nucleotide sequence ID" value="NZ_JBHSEI010000001.1"/>
</dbReference>